<reference evidence="1" key="1">
    <citation type="submission" date="2020-07" db="EMBL/GenBank/DDBJ databases">
        <title>Multicomponent nature underlies the extraordinary mechanical properties of spider dragline silk.</title>
        <authorList>
            <person name="Kono N."/>
            <person name="Nakamura H."/>
            <person name="Mori M."/>
            <person name="Yoshida Y."/>
            <person name="Ohtoshi R."/>
            <person name="Malay A.D."/>
            <person name="Moran D.A.P."/>
            <person name="Tomita M."/>
            <person name="Numata K."/>
            <person name="Arakawa K."/>
        </authorList>
    </citation>
    <scope>NUCLEOTIDE SEQUENCE</scope>
</reference>
<protein>
    <submittedName>
        <fullName evidence="1">Uncharacterized protein</fullName>
    </submittedName>
</protein>
<dbReference type="Proteomes" id="UP000887116">
    <property type="component" value="Unassembled WGS sequence"/>
</dbReference>
<evidence type="ECO:0000313" key="2">
    <source>
        <dbReference type="Proteomes" id="UP000887116"/>
    </source>
</evidence>
<dbReference type="EMBL" id="BMAO01025463">
    <property type="protein sequence ID" value="GFR02807.1"/>
    <property type="molecule type" value="Genomic_DNA"/>
</dbReference>
<gene>
    <name evidence="1" type="ORF">TNCT_163781</name>
</gene>
<keyword evidence="2" id="KW-1185">Reference proteome</keyword>
<organism evidence="1 2">
    <name type="scientific">Trichonephila clavata</name>
    <name type="common">Joro spider</name>
    <name type="synonym">Nephila clavata</name>
    <dbReference type="NCBI Taxonomy" id="2740835"/>
    <lineage>
        <taxon>Eukaryota</taxon>
        <taxon>Metazoa</taxon>
        <taxon>Ecdysozoa</taxon>
        <taxon>Arthropoda</taxon>
        <taxon>Chelicerata</taxon>
        <taxon>Arachnida</taxon>
        <taxon>Araneae</taxon>
        <taxon>Araneomorphae</taxon>
        <taxon>Entelegynae</taxon>
        <taxon>Araneoidea</taxon>
        <taxon>Nephilidae</taxon>
        <taxon>Trichonephila</taxon>
    </lineage>
</organism>
<accession>A0A8X6GEK8</accession>
<dbReference type="AlphaFoldDB" id="A0A8X6GEK8"/>
<evidence type="ECO:0000313" key="1">
    <source>
        <dbReference type="EMBL" id="GFR02807.1"/>
    </source>
</evidence>
<name>A0A8X6GEK8_TRICU</name>
<proteinExistence type="predicted"/>
<comment type="caution">
    <text evidence="1">The sequence shown here is derived from an EMBL/GenBank/DDBJ whole genome shotgun (WGS) entry which is preliminary data.</text>
</comment>
<sequence>MCCDSTAETVTCVPFRVLSEVGHISSSGKVATVVSLWWKESHGMACIGGRWGSTVCGSPVRESRRRAASGVASLLLLKSPMFCVPNYGTFIYLQTIRNVSS</sequence>